<organism evidence="1 2">
    <name type="scientific">Bordetella genomosp. 11</name>
    <dbReference type="NCBI Taxonomy" id="1416808"/>
    <lineage>
        <taxon>Bacteria</taxon>
        <taxon>Pseudomonadati</taxon>
        <taxon>Pseudomonadota</taxon>
        <taxon>Betaproteobacteria</taxon>
        <taxon>Burkholderiales</taxon>
        <taxon>Alcaligenaceae</taxon>
        <taxon>Bordetella</taxon>
    </lineage>
</organism>
<name>A0A261UNH8_9BORD</name>
<dbReference type="RefSeq" id="WP_094844693.1">
    <property type="nucleotide sequence ID" value="NZ_NEVS01000004.1"/>
</dbReference>
<evidence type="ECO:0000313" key="1">
    <source>
        <dbReference type="EMBL" id="OZI63429.1"/>
    </source>
</evidence>
<accession>A0A261UNH8</accession>
<gene>
    <name evidence="1" type="ORF">CAL28_17580</name>
</gene>
<dbReference type="Proteomes" id="UP000215767">
    <property type="component" value="Unassembled WGS sequence"/>
</dbReference>
<comment type="caution">
    <text evidence="1">The sequence shown here is derived from an EMBL/GenBank/DDBJ whole genome shotgun (WGS) entry which is preliminary data.</text>
</comment>
<proteinExistence type="predicted"/>
<dbReference type="OrthoDB" id="9063572at2"/>
<reference evidence="2" key="1">
    <citation type="submission" date="2017-05" db="EMBL/GenBank/DDBJ databases">
        <title>Complete and WGS of Bordetella genogroups.</title>
        <authorList>
            <person name="Spilker T."/>
            <person name="Lipuma J."/>
        </authorList>
    </citation>
    <scope>NUCLEOTIDE SEQUENCE [LARGE SCALE GENOMIC DNA]</scope>
    <source>
        <strain evidence="2">AU8856</strain>
    </source>
</reference>
<protein>
    <submittedName>
        <fullName evidence="1">3-deoxy-D-arabino-heptulosonate 7-phosphate synthase</fullName>
    </submittedName>
</protein>
<dbReference type="AlphaFoldDB" id="A0A261UNH8"/>
<evidence type="ECO:0000313" key="2">
    <source>
        <dbReference type="Proteomes" id="UP000215767"/>
    </source>
</evidence>
<dbReference type="EMBL" id="NEVS01000004">
    <property type="protein sequence ID" value="OZI63429.1"/>
    <property type="molecule type" value="Genomic_DNA"/>
</dbReference>
<sequence length="490" mass="51989">MSCPPSLRPALLGQVLRTVARPYRVAAMATASAETLEANPATMLAVAIDRARAAQAQGDAPDTAQQHLFVQALSRLIRDAMRAERGDPAFQAMVLRHRVAHVREYASLSAHADSDRRRVRSIVDAVAHPGKGRETAPLPAPLARLHEFASSASWTALAAAARQLTLATDTVPDARLQRGLARLLDNPALQRLQRLEALASDDLVRQHRALLDRNGPRAGSAAAVEQGRTTQQRGAAVEASAAQALHMLARRLNAAQAADAYRVVTSMCVPASIPGSADRAKTEWDAVLLRRAAPIARMPGPVAQTADGCGTASAAGNADAGAEWDVCLLVEAKASIDAAATDFPRLLRGLRLLAGADANTLYPFTTQQGVVCLRGASLRTLDADTDADADDIGTPVLYCCDVPADAAPRLLSAASRMQLLSAPASLEYASRLARNQPVDALQLAPVWQALLSSPRWHAVLHQYQTLRRARALMVHVADLAAAIDALPVDP</sequence>
<keyword evidence="2" id="KW-1185">Reference proteome</keyword>